<dbReference type="SUPFAM" id="SSF52743">
    <property type="entry name" value="Subtilisin-like"/>
    <property type="match status" value="1"/>
</dbReference>
<proteinExistence type="inferred from homology"/>
<feature type="chain" id="PRO_5015654831" description="Peptidase S8/S53 domain-containing protein" evidence="6">
    <location>
        <begin position="47"/>
        <end position="602"/>
    </location>
</feature>
<dbReference type="GO" id="GO:0004252">
    <property type="term" value="F:serine-type endopeptidase activity"/>
    <property type="evidence" value="ECO:0007669"/>
    <property type="project" value="InterPro"/>
</dbReference>
<evidence type="ECO:0000313" key="8">
    <source>
        <dbReference type="EMBL" id="PPU44205.1"/>
    </source>
</evidence>
<evidence type="ECO:0000259" key="7">
    <source>
        <dbReference type="Pfam" id="PF00082"/>
    </source>
</evidence>
<dbReference type="Gene3D" id="3.40.50.200">
    <property type="entry name" value="Peptidase S8/S53 domain"/>
    <property type="match status" value="1"/>
</dbReference>
<organism evidence="8 9">
    <name type="scientific">Xanthomonas dyei</name>
    <dbReference type="NCBI Taxonomy" id="743699"/>
    <lineage>
        <taxon>Bacteria</taxon>
        <taxon>Pseudomonadati</taxon>
        <taxon>Pseudomonadota</taxon>
        <taxon>Gammaproteobacteria</taxon>
        <taxon>Lysobacterales</taxon>
        <taxon>Lysobacteraceae</taxon>
        <taxon>Xanthomonas</taxon>
    </lineage>
</organism>
<evidence type="ECO:0000313" key="9">
    <source>
        <dbReference type="Proteomes" id="UP000238908"/>
    </source>
</evidence>
<reference evidence="8 9" key="1">
    <citation type="submission" date="2016-08" db="EMBL/GenBank/DDBJ databases">
        <authorList>
            <person name="Seilhamer J.J."/>
        </authorList>
    </citation>
    <scope>NUCLEOTIDE SEQUENCE [LARGE SCALE GENOMIC DNA]</scope>
    <source>
        <strain evidence="8 9">CFBP7245</strain>
    </source>
</reference>
<evidence type="ECO:0000256" key="3">
    <source>
        <dbReference type="ARBA" id="ARBA00022801"/>
    </source>
</evidence>
<dbReference type="Proteomes" id="UP000238908">
    <property type="component" value="Unassembled WGS sequence"/>
</dbReference>
<dbReference type="PANTHER" id="PTHR43806:SF11">
    <property type="entry name" value="CEREVISIN-RELATED"/>
    <property type="match status" value="1"/>
</dbReference>
<dbReference type="EMBL" id="MDEE01000089">
    <property type="protein sequence ID" value="PPU44205.1"/>
    <property type="molecule type" value="Genomic_DNA"/>
</dbReference>
<evidence type="ECO:0000256" key="2">
    <source>
        <dbReference type="ARBA" id="ARBA00022670"/>
    </source>
</evidence>
<comment type="similarity">
    <text evidence="1 5">Belongs to the peptidase S8 family.</text>
</comment>
<dbReference type="InterPro" id="IPR015500">
    <property type="entry name" value="Peptidase_S8_subtilisin-rel"/>
</dbReference>
<feature type="signal peptide" evidence="6">
    <location>
        <begin position="1"/>
        <end position="46"/>
    </location>
</feature>
<dbReference type="PANTHER" id="PTHR43806">
    <property type="entry name" value="PEPTIDASE S8"/>
    <property type="match status" value="1"/>
</dbReference>
<gene>
    <name evidence="8" type="ORF">XdyCFBP7245_23030</name>
</gene>
<evidence type="ECO:0000256" key="5">
    <source>
        <dbReference type="PROSITE-ProRule" id="PRU01240"/>
    </source>
</evidence>
<protein>
    <recommendedName>
        <fullName evidence="7">Peptidase S8/S53 domain-containing protein</fullName>
    </recommendedName>
</protein>
<evidence type="ECO:0000256" key="6">
    <source>
        <dbReference type="SAM" id="SignalP"/>
    </source>
</evidence>
<keyword evidence="3" id="KW-0378">Hydrolase</keyword>
<dbReference type="PROSITE" id="PS51892">
    <property type="entry name" value="SUBTILASE"/>
    <property type="match status" value="1"/>
</dbReference>
<evidence type="ECO:0000256" key="1">
    <source>
        <dbReference type="ARBA" id="ARBA00011073"/>
    </source>
</evidence>
<dbReference type="InterPro" id="IPR023828">
    <property type="entry name" value="Peptidase_S8_Ser-AS"/>
</dbReference>
<keyword evidence="6" id="KW-0732">Signal</keyword>
<keyword evidence="2" id="KW-0645">Protease</keyword>
<dbReference type="GO" id="GO:0006508">
    <property type="term" value="P:proteolysis"/>
    <property type="evidence" value="ECO:0007669"/>
    <property type="project" value="UniProtKB-KW"/>
</dbReference>
<keyword evidence="4" id="KW-0720">Serine protease</keyword>
<dbReference type="InterPro" id="IPR050131">
    <property type="entry name" value="Peptidase_S8_subtilisin-like"/>
</dbReference>
<dbReference type="Pfam" id="PF00082">
    <property type="entry name" value="Peptidase_S8"/>
    <property type="match status" value="1"/>
</dbReference>
<comment type="caution">
    <text evidence="5">Lacks conserved residue(s) required for the propagation of feature annotation.</text>
</comment>
<feature type="domain" description="Peptidase S8/S53" evidence="7">
    <location>
        <begin position="77"/>
        <end position="385"/>
    </location>
</feature>
<dbReference type="PROSITE" id="PS00138">
    <property type="entry name" value="SUBTILASE_SER"/>
    <property type="match status" value="1"/>
</dbReference>
<accession>A0A2S7BG36</accession>
<dbReference type="AlphaFoldDB" id="A0A2S7BG36"/>
<dbReference type="InterPro" id="IPR036852">
    <property type="entry name" value="Peptidase_S8/S53_dom_sf"/>
</dbReference>
<evidence type="ECO:0000256" key="4">
    <source>
        <dbReference type="ARBA" id="ARBA00022825"/>
    </source>
</evidence>
<dbReference type="PRINTS" id="PR00723">
    <property type="entry name" value="SUBTILISIN"/>
</dbReference>
<name>A0A2S7BG36_9XANT</name>
<comment type="caution">
    <text evidence="8">The sequence shown here is derived from an EMBL/GenBank/DDBJ whole genome shotgun (WGS) entry which is preliminary data.</text>
</comment>
<sequence>MPGRQGLPITKRSFILSRNSFKSLCFAASTWLGMSAALSFGGVAHAQIGTNDPLSSQQWNLNVIRAPQAWAIAQATGEKVRIAVIDTGYSGHPDISWAKDGGGKDLYLAAGADGSNGNDSSYLDSYTPGTHVAGIVAARTGNGEGTSAVCPQCEVLSIRTDLSDANLAHAIRLAVQSGAKVINLSLSAANQTCNNFENTKRAIETASAAGLSVVAAAGNHNTPEVTYDLSDLPTSAVDVTNVFPASCPGVISVGASVGTTEYSNVAAPYTNGGPSLTLMAPGGGGTAEDGLYGAGLGACSLVKNINDNVSTTRVGVLSAWSLGTGIQWQHCYRYLSGTSMATPHVSGVIGLMLSANPALSPPQIKDLLQRTATPMNCANQTCGAGLLNAEAAVAAARSTSGNATVTGACRYNFGDAALQPAACTLGTMSESPGGTETVTAYGNVWTFDSQGQPLDLPLPLSSSARYARADGPCTSRYVASTDVCDFETRAEVDYPGIGYLESITAYGRYWNFDANGNPFGPQGESLSTVARYVAAGGPCFDKPICRFGTRVLVNFPEFGGLVESVSGYGNYWLWDASGKLLASGPLESIARYGVISTSPRPE</sequence>
<dbReference type="InterPro" id="IPR000209">
    <property type="entry name" value="Peptidase_S8/S53_dom"/>
</dbReference>